<keyword evidence="4" id="KW-1185">Reference proteome</keyword>
<dbReference type="Proteomes" id="UP001219525">
    <property type="component" value="Unassembled WGS sequence"/>
</dbReference>
<name>A0AAD6V904_9AGAR</name>
<feature type="signal peptide" evidence="1">
    <location>
        <begin position="1"/>
        <end position="19"/>
    </location>
</feature>
<evidence type="ECO:0000256" key="1">
    <source>
        <dbReference type="SAM" id="SignalP"/>
    </source>
</evidence>
<reference evidence="3" key="1">
    <citation type="submission" date="2023-03" db="EMBL/GenBank/DDBJ databases">
        <title>Massive genome expansion in bonnet fungi (Mycena s.s.) driven by repeated elements and novel gene families across ecological guilds.</title>
        <authorList>
            <consortium name="Lawrence Berkeley National Laboratory"/>
            <person name="Harder C.B."/>
            <person name="Miyauchi S."/>
            <person name="Viragh M."/>
            <person name="Kuo A."/>
            <person name="Thoen E."/>
            <person name="Andreopoulos B."/>
            <person name="Lu D."/>
            <person name="Skrede I."/>
            <person name="Drula E."/>
            <person name="Henrissat B."/>
            <person name="Morin E."/>
            <person name="Kohler A."/>
            <person name="Barry K."/>
            <person name="LaButti K."/>
            <person name="Morin E."/>
            <person name="Salamov A."/>
            <person name="Lipzen A."/>
            <person name="Mereny Z."/>
            <person name="Hegedus B."/>
            <person name="Baldrian P."/>
            <person name="Stursova M."/>
            <person name="Weitz H."/>
            <person name="Taylor A."/>
            <person name="Grigoriev I.V."/>
            <person name="Nagy L.G."/>
            <person name="Martin F."/>
            <person name="Kauserud H."/>
        </authorList>
    </citation>
    <scope>NUCLEOTIDE SEQUENCE</scope>
    <source>
        <strain evidence="3">9144</strain>
    </source>
</reference>
<keyword evidence="1" id="KW-0732">Signal</keyword>
<dbReference type="AlphaFoldDB" id="A0AAD6V904"/>
<protein>
    <recommendedName>
        <fullName evidence="2">Glycoside hydrolase 131 catalytic N-terminal domain-containing protein</fullName>
    </recommendedName>
</protein>
<dbReference type="EMBL" id="JARJCW010000063">
    <property type="protein sequence ID" value="KAJ7200351.1"/>
    <property type="molecule type" value="Genomic_DNA"/>
</dbReference>
<evidence type="ECO:0000313" key="4">
    <source>
        <dbReference type="Proteomes" id="UP001219525"/>
    </source>
</evidence>
<organism evidence="3 4">
    <name type="scientific">Mycena pura</name>
    <dbReference type="NCBI Taxonomy" id="153505"/>
    <lineage>
        <taxon>Eukaryota</taxon>
        <taxon>Fungi</taxon>
        <taxon>Dikarya</taxon>
        <taxon>Basidiomycota</taxon>
        <taxon>Agaricomycotina</taxon>
        <taxon>Agaricomycetes</taxon>
        <taxon>Agaricomycetidae</taxon>
        <taxon>Agaricales</taxon>
        <taxon>Marasmiineae</taxon>
        <taxon>Mycenaceae</taxon>
        <taxon>Mycena</taxon>
    </lineage>
</organism>
<dbReference type="Pfam" id="PF18271">
    <property type="entry name" value="GH131_N"/>
    <property type="match status" value="1"/>
</dbReference>
<feature type="domain" description="Glycoside hydrolase 131 catalytic N-terminal" evidence="2">
    <location>
        <begin position="24"/>
        <end position="300"/>
    </location>
</feature>
<dbReference type="Gene3D" id="2.60.120.1160">
    <property type="match status" value="1"/>
</dbReference>
<proteinExistence type="predicted"/>
<evidence type="ECO:0000313" key="3">
    <source>
        <dbReference type="EMBL" id="KAJ7200351.1"/>
    </source>
</evidence>
<feature type="chain" id="PRO_5041968442" description="Glycoside hydrolase 131 catalytic N-terminal domain-containing protein" evidence="1">
    <location>
        <begin position="20"/>
        <end position="303"/>
    </location>
</feature>
<dbReference type="PANTHER" id="PTHR34612:SF2">
    <property type="entry name" value="GLYCOSIDE HYDROLASE 131 CATALYTIC N-TERMINAL DOMAIN-CONTAINING PROTEIN"/>
    <property type="match status" value="1"/>
</dbReference>
<dbReference type="PANTHER" id="PTHR34612">
    <property type="entry name" value="GH131_N DOMAIN-CONTAINING PROTEIN"/>
    <property type="match status" value="1"/>
</dbReference>
<evidence type="ECO:0000259" key="2">
    <source>
        <dbReference type="Pfam" id="PF18271"/>
    </source>
</evidence>
<dbReference type="InterPro" id="IPR041524">
    <property type="entry name" value="GH131_N"/>
</dbReference>
<feature type="non-terminal residue" evidence="3">
    <location>
        <position position="303"/>
    </location>
</feature>
<comment type="caution">
    <text evidence="3">The sequence shown here is derived from an EMBL/GenBank/DDBJ whole genome shotgun (WGS) entry which is preliminary data.</text>
</comment>
<accession>A0AAD6V904</accession>
<gene>
    <name evidence="3" type="ORF">GGX14DRAFT_552124</name>
</gene>
<sequence>MFQVLLLPIFLSVLMSVEGNVTRVIYDGRASFSMGAEDLDTSTGPFLTAVKGQNESASYYTALLGHSAFPTPLWSKFGVLPTEQVISLKIDNTSVFVPGGGPPQLGFRRTELIAQVNESAAALDATMETGTTVFHFSIKADLTRPLSYNHEYQIVFIEPSDGTHVFEVQLGSPFTDPTGALPVPNAHSFKVRDHALNVLFTTPFVPLVWHNFAITVDWDSRTLMVSYSFDGLPLQAVTPTVKNPTATAGALGDFHFGILKLPLVNPKDSPTDQSDVVHHGTQEGTTEALFYSGVFVERSASVS</sequence>